<evidence type="ECO:0000313" key="2">
    <source>
        <dbReference type="Proteomes" id="UP001210720"/>
    </source>
</evidence>
<dbReference type="Proteomes" id="UP001210720">
    <property type="component" value="Unassembled WGS sequence"/>
</dbReference>
<protein>
    <submittedName>
        <fullName evidence="1">Sulfotransferase family 2 domain-containing protein</fullName>
    </submittedName>
</protein>
<sequence>MIISPGRRFIFVHIPKTGGTSLATALESRAMADDILIGDTPKAQKRKNRLKKLNARGRIWKHSTLADIDGVLSPDEISAMFCFALVRNPWDRLVSYYHWLRTQQFEHPAVALSQALPFDKFLAHPNTMGSLSAWPSERYLTDIGGTLHDGLFIRLEHFASDVAPLEQHLGFALKMPHENRSTHGDFRSYYTDDLADLVSQLCADDIARFDYRFDP</sequence>
<dbReference type="InterPro" id="IPR005331">
    <property type="entry name" value="Sulfotransferase"/>
</dbReference>
<dbReference type="InterPro" id="IPR027417">
    <property type="entry name" value="P-loop_NTPase"/>
</dbReference>
<name>A0ABT4XQK8_9RHOB</name>
<gene>
    <name evidence="1" type="ORF">PFY00_05825</name>
</gene>
<proteinExistence type="predicted"/>
<reference evidence="1 2" key="1">
    <citation type="submission" date="2023-01" db="EMBL/GenBank/DDBJ databases">
        <title>Thalassococcus onchidii sp. nov., isolated from a marine invertebrate from the South China Sea.</title>
        <authorList>
            <person name="Xu S."/>
            <person name="Liu Z."/>
            <person name="Xu Y."/>
        </authorList>
    </citation>
    <scope>NUCLEOTIDE SEQUENCE [LARGE SCALE GENOMIC DNA]</scope>
    <source>
        <strain evidence="1 2">KCTC 32084</strain>
    </source>
</reference>
<dbReference type="EMBL" id="JAQIOY010000002">
    <property type="protein sequence ID" value="MDA7424236.1"/>
    <property type="molecule type" value="Genomic_DNA"/>
</dbReference>
<dbReference type="Gene3D" id="3.40.50.300">
    <property type="entry name" value="P-loop containing nucleotide triphosphate hydrolases"/>
    <property type="match status" value="1"/>
</dbReference>
<keyword evidence="2" id="KW-1185">Reference proteome</keyword>
<accession>A0ABT4XQK8</accession>
<dbReference type="SUPFAM" id="SSF52540">
    <property type="entry name" value="P-loop containing nucleoside triphosphate hydrolases"/>
    <property type="match status" value="1"/>
</dbReference>
<dbReference type="Pfam" id="PF03567">
    <property type="entry name" value="Sulfotransfer_2"/>
    <property type="match status" value="1"/>
</dbReference>
<evidence type="ECO:0000313" key="1">
    <source>
        <dbReference type="EMBL" id="MDA7424236.1"/>
    </source>
</evidence>
<comment type="caution">
    <text evidence="1">The sequence shown here is derived from an EMBL/GenBank/DDBJ whole genome shotgun (WGS) entry which is preliminary data.</text>
</comment>
<dbReference type="RefSeq" id="WP_271431597.1">
    <property type="nucleotide sequence ID" value="NZ_JAQIOY010000002.1"/>
</dbReference>
<organism evidence="1 2">
    <name type="scientific">Thalassococcus lentus</name>
    <dbReference type="NCBI Taxonomy" id="1210524"/>
    <lineage>
        <taxon>Bacteria</taxon>
        <taxon>Pseudomonadati</taxon>
        <taxon>Pseudomonadota</taxon>
        <taxon>Alphaproteobacteria</taxon>
        <taxon>Rhodobacterales</taxon>
        <taxon>Roseobacteraceae</taxon>
        <taxon>Thalassococcus</taxon>
    </lineage>
</organism>